<sequence>MMGLNTCLQLGKEWLAGFDDELDLGGALHLALPAIDGGNARQLIDAGGQPLVQQLLAEKVGTGLIWAGAEHHNGVGHKADLHLVGVNRAGALAVSSLSADEGEKSARKSAATIPQRRFK</sequence>
<evidence type="ECO:0000313" key="2">
    <source>
        <dbReference type="EMBL" id="VXA86974.1"/>
    </source>
</evidence>
<evidence type="ECO:0000313" key="3">
    <source>
        <dbReference type="Proteomes" id="UP000439123"/>
    </source>
</evidence>
<protein>
    <submittedName>
        <fullName evidence="2">Uncharacterized protein</fullName>
    </submittedName>
</protein>
<name>A0A653L7W7_AERVE</name>
<organism evidence="2 3">
    <name type="scientific">Aeromonas veronii</name>
    <dbReference type="NCBI Taxonomy" id="654"/>
    <lineage>
        <taxon>Bacteria</taxon>
        <taxon>Pseudomonadati</taxon>
        <taxon>Pseudomonadota</taxon>
        <taxon>Gammaproteobacteria</taxon>
        <taxon>Aeromonadales</taxon>
        <taxon>Aeromonadaceae</taxon>
        <taxon>Aeromonas</taxon>
    </lineage>
</organism>
<accession>A0A653L7W7</accession>
<evidence type="ECO:0000256" key="1">
    <source>
        <dbReference type="SAM" id="MobiDB-lite"/>
    </source>
</evidence>
<gene>
    <name evidence="2" type="ORF">AERO8C_40037</name>
</gene>
<proteinExistence type="predicted"/>
<dbReference type="EMBL" id="CABWLC010000017">
    <property type="protein sequence ID" value="VXA86974.1"/>
    <property type="molecule type" value="Genomic_DNA"/>
</dbReference>
<dbReference type="Proteomes" id="UP000439123">
    <property type="component" value="Unassembled WGS sequence"/>
</dbReference>
<feature type="region of interest" description="Disordered" evidence="1">
    <location>
        <begin position="98"/>
        <end position="119"/>
    </location>
</feature>
<dbReference type="AlphaFoldDB" id="A0A653L7W7"/>
<reference evidence="2 3" key="1">
    <citation type="submission" date="2019-10" db="EMBL/GenBank/DDBJ databases">
        <authorList>
            <person name="Karimi E."/>
        </authorList>
    </citation>
    <scope>NUCLEOTIDE SEQUENCE [LARGE SCALE GENOMIC DNA]</scope>
    <source>
        <strain evidence="2">Aeromonas sp. 8C</strain>
    </source>
</reference>